<evidence type="ECO:0000313" key="1">
    <source>
        <dbReference type="EMBL" id="DAF54880.1"/>
    </source>
</evidence>
<reference evidence="1" key="1">
    <citation type="journal article" date="2021" name="Proc. Natl. Acad. Sci. U.S.A.">
        <title>A Catalog of Tens of Thousands of Viruses from Human Metagenomes Reveals Hidden Associations with Chronic Diseases.</title>
        <authorList>
            <person name="Tisza M.J."/>
            <person name="Buck C.B."/>
        </authorList>
    </citation>
    <scope>NUCLEOTIDE SEQUENCE</scope>
    <source>
        <strain evidence="1">CtqPo10</strain>
    </source>
</reference>
<proteinExistence type="predicted"/>
<protein>
    <submittedName>
        <fullName evidence="1">Uncharacterized protein</fullName>
    </submittedName>
</protein>
<accession>A0A8S5SVD1</accession>
<organism evidence="1">
    <name type="scientific">Siphoviridae sp. ctqPo10</name>
    <dbReference type="NCBI Taxonomy" id="2827948"/>
    <lineage>
        <taxon>Viruses</taxon>
        <taxon>Duplodnaviria</taxon>
        <taxon>Heunggongvirae</taxon>
        <taxon>Uroviricota</taxon>
        <taxon>Caudoviricetes</taxon>
    </lineage>
</organism>
<sequence length="29" mass="3622">MTDHLRYSRYSHYSLTLFTKDVCEWKARN</sequence>
<dbReference type="EMBL" id="BK032682">
    <property type="protein sequence ID" value="DAF54880.1"/>
    <property type="molecule type" value="Genomic_DNA"/>
</dbReference>
<name>A0A8S5SVD1_9CAUD</name>